<sequence>MGSCGRNGAVRQYLRSKVPRLKWTPDLHRAFLHVVERLGGQHMATPKLVLQMMDVKGLTISHVKSHLQMYRSKGNETMNRKDFKPTSPESSSLCVHEDRSNKATPLLIHTNLMPFLPTETTERSNYITRMETTPVQTNLQCRRELFDNFKYSSSCLDTAAAVSASAGGDGGGYTYMQPPMEEGLQWQKDALQTKLLSKDESCYLSSKAVESGPFKDVMILAKRMEFNDEDVDCSLKLSPPSGQGMIHFQSLSSSSSSSSSEKSEVLNLREGHSSGYSDGGHSLNLTLSISI</sequence>
<reference evidence="8" key="1">
    <citation type="journal article" date="2016" name="Nature">
        <title>The genome of the seagrass Zostera marina reveals angiosperm adaptation to the sea.</title>
        <authorList>
            <person name="Olsen J.L."/>
            <person name="Rouze P."/>
            <person name="Verhelst B."/>
            <person name="Lin Y.-C."/>
            <person name="Bayer T."/>
            <person name="Collen J."/>
            <person name="Dattolo E."/>
            <person name="De Paoli E."/>
            <person name="Dittami S."/>
            <person name="Maumus F."/>
            <person name="Michel G."/>
            <person name="Kersting A."/>
            <person name="Lauritano C."/>
            <person name="Lohaus R."/>
            <person name="Toepel M."/>
            <person name="Tonon T."/>
            <person name="Vanneste K."/>
            <person name="Amirebrahimi M."/>
            <person name="Brakel J."/>
            <person name="Bostroem C."/>
            <person name="Chovatia M."/>
            <person name="Grimwood J."/>
            <person name="Jenkins J.W."/>
            <person name="Jueterbock A."/>
            <person name="Mraz A."/>
            <person name="Stam W.T."/>
            <person name="Tice H."/>
            <person name="Bornberg-Bauer E."/>
            <person name="Green P.J."/>
            <person name="Pearson G.A."/>
            <person name="Procaccini G."/>
            <person name="Duarte C.M."/>
            <person name="Schmutz J."/>
            <person name="Reusch T.B.H."/>
            <person name="Van de Peer Y."/>
        </authorList>
    </citation>
    <scope>NUCLEOTIDE SEQUENCE [LARGE SCALE GENOMIC DNA]</scope>
    <source>
        <strain evidence="8">cv. Finnish</strain>
    </source>
</reference>
<evidence type="ECO:0000256" key="5">
    <source>
        <dbReference type="SAM" id="MobiDB-lite"/>
    </source>
</evidence>
<feature type="compositionally biased region" description="Basic and acidic residues" evidence="5">
    <location>
        <begin position="261"/>
        <end position="272"/>
    </location>
</feature>
<dbReference type="InterPro" id="IPR006447">
    <property type="entry name" value="Myb_dom_plants"/>
</dbReference>
<dbReference type="PANTHER" id="PTHR31314">
    <property type="entry name" value="MYB FAMILY TRANSCRIPTION FACTOR PHL7-LIKE"/>
    <property type="match status" value="1"/>
</dbReference>
<keyword evidence="8" id="KW-1185">Reference proteome</keyword>
<evidence type="ECO:0000256" key="3">
    <source>
        <dbReference type="ARBA" id="ARBA00023163"/>
    </source>
</evidence>
<organism evidence="7 8">
    <name type="scientific">Zostera marina</name>
    <name type="common">Eelgrass</name>
    <dbReference type="NCBI Taxonomy" id="29655"/>
    <lineage>
        <taxon>Eukaryota</taxon>
        <taxon>Viridiplantae</taxon>
        <taxon>Streptophyta</taxon>
        <taxon>Embryophyta</taxon>
        <taxon>Tracheophyta</taxon>
        <taxon>Spermatophyta</taxon>
        <taxon>Magnoliopsida</taxon>
        <taxon>Liliopsida</taxon>
        <taxon>Zosteraceae</taxon>
        <taxon>Zostera</taxon>
    </lineage>
</organism>
<dbReference type="InterPro" id="IPR017930">
    <property type="entry name" value="Myb_dom"/>
</dbReference>
<feature type="region of interest" description="Disordered" evidence="5">
    <location>
        <begin position="249"/>
        <end position="273"/>
    </location>
</feature>
<keyword evidence="2" id="KW-0238">DNA-binding</keyword>
<evidence type="ECO:0000313" key="7">
    <source>
        <dbReference type="EMBL" id="KMZ72125.1"/>
    </source>
</evidence>
<dbReference type="InterPro" id="IPR009057">
    <property type="entry name" value="Homeodomain-like_sf"/>
</dbReference>
<dbReference type="Proteomes" id="UP000036987">
    <property type="component" value="Unassembled WGS sequence"/>
</dbReference>
<feature type="region of interest" description="Disordered" evidence="5">
    <location>
        <begin position="77"/>
        <end position="96"/>
    </location>
</feature>
<dbReference type="STRING" id="29655.A0A0K9PV90"/>
<gene>
    <name evidence="7" type="ORF">ZOSMA_16G00920</name>
</gene>
<keyword evidence="1" id="KW-0805">Transcription regulation</keyword>
<evidence type="ECO:0000256" key="2">
    <source>
        <dbReference type="ARBA" id="ARBA00023125"/>
    </source>
</evidence>
<name>A0A0K9PV90_ZOSMR</name>
<dbReference type="SUPFAM" id="SSF46689">
    <property type="entry name" value="Homeodomain-like"/>
    <property type="match status" value="1"/>
</dbReference>
<evidence type="ECO:0000313" key="8">
    <source>
        <dbReference type="Proteomes" id="UP000036987"/>
    </source>
</evidence>
<keyword evidence="4" id="KW-0539">Nucleus</keyword>
<keyword evidence="3" id="KW-0804">Transcription</keyword>
<proteinExistence type="predicted"/>
<accession>A0A0K9PV90</accession>
<dbReference type="Gene3D" id="1.10.10.60">
    <property type="entry name" value="Homeodomain-like"/>
    <property type="match status" value="1"/>
</dbReference>
<dbReference type="GO" id="GO:0003677">
    <property type="term" value="F:DNA binding"/>
    <property type="evidence" value="ECO:0007669"/>
    <property type="project" value="UniProtKB-KW"/>
</dbReference>
<dbReference type="OrthoDB" id="551907at2759"/>
<dbReference type="Pfam" id="PF00249">
    <property type="entry name" value="Myb_DNA-binding"/>
    <property type="match status" value="1"/>
</dbReference>
<dbReference type="PROSITE" id="PS51294">
    <property type="entry name" value="HTH_MYB"/>
    <property type="match status" value="1"/>
</dbReference>
<evidence type="ECO:0000256" key="1">
    <source>
        <dbReference type="ARBA" id="ARBA00023015"/>
    </source>
</evidence>
<evidence type="ECO:0000259" key="6">
    <source>
        <dbReference type="PROSITE" id="PS51294"/>
    </source>
</evidence>
<evidence type="ECO:0000256" key="4">
    <source>
        <dbReference type="ARBA" id="ARBA00023242"/>
    </source>
</evidence>
<dbReference type="PANTHER" id="PTHR31314:SF155">
    <property type="entry name" value="GLYCOSYLTRANSFERASE"/>
    <property type="match status" value="1"/>
</dbReference>
<feature type="domain" description="HTH myb-type" evidence="6">
    <location>
        <begin position="15"/>
        <end position="75"/>
    </location>
</feature>
<dbReference type="InterPro" id="IPR001005">
    <property type="entry name" value="SANT/Myb"/>
</dbReference>
<dbReference type="EMBL" id="LFYR01000643">
    <property type="protein sequence ID" value="KMZ72125.1"/>
    <property type="molecule type" value="Genomic_DNA"/>
</dbReference>
<dbReference type="AlphaFoldDB" id="A0A0K9PV90"/>
<dbReference type="InterPro" id="IPR046955">
    <property type="entry name" value="PHR1-like"/>
</dbReference>
<dbReference type="NCBIfam" id="TIGR01557">
    <property type="entry name" value="myb_SHAQKYF"/>
    <property type="match status" value="1"/>
</dbReference>
<feature type="compositionally biased region" description="Low complexity" evidence="5">
    <location>
        <begin position="250"/>
        <end position="260"/>
    </location>
</feature>
<comment type="caution">
    <text evidence="7">The sequence shown here is derived from an EMBL/GenBank/DDBJ whole genome shotgun (WGS) entry which is preliminary data.</text>
</comment>
<protein>
    <recommendedName>
        <fullName evidence="6">HTH myb-type domain-containing protein</fullName>
    </recommendedName>
</protein>
<dbReference type="GO" id="GO:0003700">
    <property type="term" value="F:DNA-binding transcription factor activity"/>
    <property type="evidence" value="ECO:0007669"/>
    <property type="project" value="InterPro"/>
</dbReference>